<gene>
    <name evidence="3" type="ORF">OP10G_3837</name>
</gene>
<dbReference type="EMBL" id="CP007139">
    <property type="protein sequence ID" value="AIE87205.1"/>
    <property type="molecule type" value="Genomic_DNA"/>
</dbReference>
<dbReference type="RefSeq" id="WP_025228878.1">
    <property type="nucleotide sequence ID" value="NZ_CP007139.1"/>
</dbReference>
<proteinExistence type="predicted"/>
<dbReference type="HOGENOM" id="CLU_019932_0_2_0"/>
<dbReference type="eggNOG" id="COG2234">
    <property type="taxonomic scope" value="Bacteria"/>
</dbReference>
<dbReference type="GO" id="GO:0006508">
    <property type="term" value="P:proteolysis"/>
    <property type="evidence" value="ECO:0007669"/>
    <property type="project" value="InterPro"/>
</dbReference>
<name>A0A068NWQ7_FIMGI</name>
<dbReference type="GO" id="GO:0008235">
    <property type="term" value="F:metalloexopeptidase activity"/>
    <property type="evidence" value="ECO:0007669"/>
    <property type="project" value="InterPro"/>
</dbReference>
<dbReference type="PANTHER" id="PTHR12147">
    <property type="entry name" value="METALLOPEPTIDASE M28 FAMILY MEMBER"/>
    <property type="match status" value="1"/>
</dbReference>
<organism evidence="3 4">
    <name type="scientific">Fimbriimonas ginsengisoli Gsoil 348</name>
    <dbReference type="NCBI Taxonomy" id="661478"/>
    <lineage>
        <taxon>Bacteria</taxon>
        <taxon>Bacillati</taxon>
        <taxon>Armatimonadota</taxon>
        <taxon>Fimbriimonadia</taxon>
        <taxon>Fimbriimonadales</taxon>
        <taxon>Fimbriimonadaceae</taxon>
        <taxon>Fimbriimonas</taxon>
    </lineage>
</organism>
<dbReference type="KEGG" id="fgi:OP10G_3837"/>
<dbReference type="InterPro" id="IPR007484">
    <property type="entry name" value="Peptidase_M28"/>
</dbReference>
<evidence type="ECO:0000313" key="3">
    <source>
        <dbReference type="EMBL" id="AIE87205.1"/>
    </source>
</evidence>
<dbReference type="InterPro" id="IPR045175">
    <property type="entry name" value="M28_fam"/>
</dbReference>
<accession>A0A068NWQ7</accession>
<keyword evidence="4" id="KW-1185">Reference proteome</keyword>
<dbReference type="Pfam" id="PF04389">
    <property type="entry name" value="Peptidase_M28"/>
    <property type="match status" value="1"/>
</dbReference>
<dbReference type="Gene3D" id="3.40.630.10">
    <property type="entry name" value="Zn peptidases"/>
    <property type="match status" value="1"/>
</dbReference>
<evidence type="ECO:0000313" key="4">
    <source>
        <dbReference type="Proteomes" id="UP000027982"/>
    </source>
</evidence>
<feature type="domain" description="Peptidase M28" evidence="2">
    <location>
        <begin position="107"/>
        <end position="312"/>
    </location>
</feature>
<evidence type="ECO:0000256" key="1">
    <source>
        <dbReference type="SAM" id="SignalP"/>
    </source>
</evidence>
<keyword evidence="1" id="KW-0732">Signal</keyword>
<protein>
    <submittedName>
        <fullName evidence="3">Peptidase M28</fullName>
    </submittedName>
</protein>
<evidence type="ECO:0000259" key="2">
    <source>
        <dbReference type="Pfam" id="PF04389"/>
    </source>
</evidence>
<reference evidence="3 4" key="1">
    <citation type="journal article" date="2014" name="PLoS ONE">
        <title>The first complete genome sequence of the class fimbriimonadia in the phylum armatimonadetes.</title>
        <authorList>
            <person name="Hu Z.Y."/>
            <person name="Wang Y.Z."/>
            <person name="Im W.T."/>
            <person name="Wang S.Y."/>
            <person name="Zhao G.P."/>
            <person name="Zheng H.J."/>
            <person name="Quan Z.X."/>
        </authorList>
    </citation>
    <scope>NUCLEOTIDE SEQUENCE [LARGE SCALE GENOMIC DNA]</scope>
    <source>
        <strain evidence="3">Gsoil 348</strain>
    </source>
</reference>
<dbReference type="SUPFAM" id="SSF53187">
    <property type="entry name" value="Zn-dependent exopeptidases"/>
    <property type="match status" value="1"/>
</dbReference>
<dbReference type="STRING" id="661478.OP10G_3837"/>
<dbReference type="AlphaFoldDB" id="A0A068NWQ7"/>
<sequence length="347" mass="38047">MKSRFVLLALFVPLLATGSQTWDAKVTRERKAVLDSISENSMRGNLTFLSSDELEGRGTPSRGLDIAARFIAASFQSAGLEPAGDDGYFQKATIKARGSDDQVPVRNVIGVLRGSDPKLKDTYILVTAHYDHLGMKKSGEGDLIYNGANDDGSGTVSVMELANAMSKYKPRRSIVFMTFYGEERGLVGSTFYGKNPRFPIEKTIADVNLEQIGRTDDLEGPRVNAVSMTGEDYSDVGKIFEAAGKVLGTGVQRHEKYSDPFFFRSDNAALALQGVPAHTICTAFEYPDYHGVADTVDKVDFANMAKVDRLTALAIMMIADAPTEPRWNESNPKASRYVKAWHDRHPG</sequence>
<dbReference type="Proteomes" id="UP000027982">
    <property type="component" value="Chromosome"/>
</dbReference>
<feature type="chain" id="PRO_5001653987" evidence="1">
    <location>
        <begin position="25"/>
        <end position="347"/>
    </location>
</feature>
<dbReference type="PANTHER" id="PTHR12147:SF26">
    <property type="entry name" value="PEPTIDASE M28 DOMAIN-CONTAINING PROTEIN"/>
    <property type="match status" value="1"/>
</dbReference>
<feature type="signal peptide" evidence="1">
    <location>
        <begin position="1"/>
        <end position="24"/>
    </location>
</feature>